<evidence type="ECO:0000313" key="2">
    <source>
        <dbReference type="Proteomes" id="UP000695022"/>
    </source>
</evidence>
<evidence type="ECO:0000259" key="1">
    <source>
        <dbReference type="PROSITE" id="PS50146"/>
    </source>
</evidence>
<dbReference type="InterPro" id="IPR016064">
    <property type="entry name" value="NAD/diacylglycerol_kinase_sf"/>
</dbReference>
<sequence length="209" mass="22990">MVDEAKHSSGATNGILVGFVIFMSMQNKKEPCRLQERVITFESTCQLVCDNWVKRIRRIIEDLGRRPKTLKVFIQPFAGNGKGKECYKRVVAPLFQSADIETDITEDRLSVFEKTQDDDPFVQCINHMDMSKYDGIVCVGGDTTVLKVVSALLLLKQVDQEIAVAKGFTPKKVNMPIGIIPTGGVNTIVCSCQGVADATTAALHIILGK</sequence>
<dbReference type="GeneID" id="106819241"/>
<dbReference type="PANTHER" id="PTHR12358">
    <property type="entry name" value="SPHINGOSINE KINASE"/>
    <property type="match status" value="1"/>
</dbReference>
<dbReference type="Proteomes" id="UP000695022">
    <property type="component" value="Unplaced"/>
</dbReference>
<dbReference type="Pfam" id="PF00781">
    <property type="entry name" value="DAGK_cat"/>
    <property type="match status" value="1"/>
</dbReference>
<organism evidence="2 3">
    <name type="scientific">Priapulus caudatus</name>
    <name type="common">Priapulid worm</name>
    <dbReference type="NCBI Taxonomy" id="37621"/>
    <lineage>
        <taxon>Eukaryota</taxon>
        <taxon>Metazoa</taxon>
        <taxon>Ecdysozoa</taxon>
        <taxon>Scalidophora</taxon>
        <taxon>Priapulida</taxon>
        <taxon>Priapulimorpha</taxon>
        <taxon>Priapulimorphida</taxon>
        <taxon>Priapulidae</taxon>
        <taxon>Priapulus</taxon>
    </lineage>
</organism>
<keyword evidence="2" id="KW-1185">Reference proteome</keyword>
<protein>
    <submittedName>
        <fullName evidence="3">Ceramide kinase-like</fullName>
    </submittedName>
</protein>
<dbReference type="InterPro" id="IPR017438">
    <property type="entry name" value="ATP-NAD_kinase_N"/>
</dbReference>
<accession>A0ABM1F4K1</accession>
<dbReference type="InterPro" id="IPR001206">
    <property type="entry name" value="Diacylglycerol_kinase_cat_dom"/>
</dbReference>
<evidence type="ECO:0000313" key="3">
    <source>
        <dbReference type="RefSeq" id="XP_014679372.1"/>
    </source>
</evidence>
<dbReference type="PANTHER" id="PTHR12358:SF26">
    <property type="entry name" value="CERAMIDE KINASE-LIKE PROTEIN"/>
    <property type="match status" value="1"/>
</dbReference>
<gene>
    <name evidence="3" type="primary">LOC106819241</name>
</gene>
<feature type="domain" description="DAGKc" evidence="1">
    <location>
        <begin position="65"/>
        <end position="209"/>
    </location>
</feature>
<dbReference type="SUPFAM" id="SSF111331">
    <property type="entry name" value="NAD kinase/diacylglycerol kinase-like"/>
    <property type="match status" value="1"/>
</dbReference>
<dbReference type="Gene3D" id="3.40.50.10330">
    <property type="entry name" value="Probable inorganic polyphosphate/atp-NAD kinase, domain 1"/>
    <property type="match status" value="1"/>
</dbReference>
<proteinExistence type="predicted"/>
<reference evidence="3" key="1">
    <citation type="submission" date="2025-08" db="UniProtKB">
        <authorList>
            <consortium name="RefSeq"/>
        </authorList>
    </citation>
    <scope>IDENTIFICATION</scope>
</reference>
<dbReference type="PROSITE" id="PS50146">
    <property type="entry name" value="DAGK"/>
    <property type="match status" value="1"/>
</dbReference>
<name>A0ABM1F4K1_PRICU</name>
<dbReference type="RefSeq" id="XP_014679372.1">
    <property type="nucleotide sequence ID" value="XM_014823886.1"/>
</dbReference>
<dbReference type="InterPro" id="IPR050187">
    <property type="entry name" value="Lipid_Phosphate_FormReg"/>
</dbReference>